<keyword evidence="1" id="KW-0677">Repeat</keyword>
<comment type="caution">
    <text evidence="5">The sequence shown here is derived from an EMBL/GenBank/DDBJ whole genome shotgun (WGS) entry which is preliminary data.</text>
</comment>
<evidence type="ECO:0000256" key="4">
    <source>
        <dbReference type="SAM" id="SignalP"/>
    </source>
</evidence>
<dbReference type="InterPro" id="IPR036770">
    <property type="entry name" value="Ankyrin_rpt-contain_sf"/>
</dbReference>
<name>A0ABQ1S168_9SPHN</name>
<protein>
    <recommendedName>
        <fullName evidence="7">Ankyrin repeats (3 copies)</fullName>
    </recommendedName>
</protein>
<feature type="repeat" description="ANK" evidence="3">
    <location>
        <begin position="65"/>
        <end position="97"/>
    </location>
</feature>
<keyword evidence="4" id="KW-0732">Signal</keyword>
<organism evidence="5 6">
    <name type="scientific">Tsuneonella deserti</name>
    <dbReference type="NCBI Taxonomy" id="2035528"/>
    <lineage>
        <taxon>Bacteria</taxon>
        <taxon>Pseudomonadati</taxon>
        <taxon>Pseudomonadota</taxon>
        <taxon>Alphaproteobacteria</taxon>
        <taxon>Sphingomonadales</taxon>
        <taxon>Erythrobacteraceae</taxon>
        <taxon>Tsuneonella</taxon>
    </lineage>
</organism>
<sequence>MLPGVFRKVAFALVAGLSLTAVPAAAQFTDGYNFLQAVKDRNGTKAIELLSEPGSTLIVTRDQTTGETALHITVRRRDETWTKFLLDRGANPNLADKKGVTPLALAASLGFVEGVELLVKNGARVDVPNSAGETPLISAVHRRDMAMIRLLLKNGANADRTDNSGRSARDYAKLMGAASGVLDEIARIEAERKTAPAADAYGPDI</sequence>
<evidence type="ECO:0000256" key="1">
    <source>
        <dbReference type="ARBA" id="ARBA00022737"/>
    </source>
</evidence>
<proteinExistence type="predicted"/>
<gene>
    <name evidence="5" type="ORF">GCM10011515_03720</name>
</gene>
<dbReference type="PROSITE" id="PS50297">
    <property type="entry name" value="ANK_REP_REGION"/>
    <property type="match status" value="3"/>
</dbReference>
<dbReference type="PANTHER" id="PTHR24171">
    <property type="entry name" value="ANKYRIN REPEAT DOMAIN-CONTAINING PROTEIN 39-RELATED"/>
    <property type="match status" value="1"/>
</dbReference>
<dbReference type="Pfam" id="PF00023">
    <property type="entry name" value="Ank"/>
    <property type="match status" value="1"/>
</dbReference>
<dbReference type="Proteomes" id="UP000619041">
    <property type="component" value="Unassembled WGS sequence"/>
</dbReference>
<evidence type="ECO:0000313" key="5">
    <source>
        <dbReference type="EMBL" id="GGD87429.1"/>
    </source>
</evidence>
<reference evidence="6" key="1">
    <citation type="journal article" date="2019" name="Int. J. Syst. Evol. Microbiol.">
        <title>The Global Catalogue of Microorganisms (GCM) 10K type strain sequencing project: providing services to taxonomists for standard genome sequencing and annotation.</title>
        <authorList>
            <consortium name="The Broad Institute Genomics Platform"/>
            <consortium name="The Broad Institute Genome Sequencing Center for Infectious Disease"/>
            <person name="Wu L."/>
            <person name="Ma J."/>
        </authorList>
    </citation>
    <scope>NUCLEOTIDE SEQUENCE [LARGE SCALE GENOMIC DNA]</scope>
    <source>
        <strain evidence="6">CGMCC 1.15959</strain>
    </source>
</reference>
<dbReference type="PANTHER" id="PTHR24171:SF8">
    <property type="entry name" value="BRCA1-ASSOCIATED RING DOMAIN PROTEIN 1"/>
    <property type="match status" value="1"/>
</dbReference>
<dbReference type="EMBL" id="BMKL01000001">
    <property type="protein sequence ID" value="GGD87429.1"/>
    <property type="molecule type" value="Genomic_DNA"/>
</dbReference>
<evidence type="ECO:0000313" key="6">
    <source>
        <dbReference type="Proteomes" id="UP000619041"/>
    </source>
</evidence>
<dbReference type="Gene3D" id="1.25.40.20">
    <property type="entry name" value="Ankyrin repeat-containing domain"/>
    <property type="match status" value="1"/>
</dbReference>
<feature type="chain" id="PRO_5046023058" description="Ankyrin repeats (3 copies)" evidence="4">
    <location>
        <begin position="27"/>
        <end position="205"/>
    </location>
</feature>
<dbReference type="Pfam" id="PF12796">
    <property type="entry name" value="Ank_2"/>
    <property type="match status" value="1"/>
</dbReference>
<feature type="signal peptide" evidence="4">
    <location>
        <begin position="1"/>
        <end position="26"/>
    </location>
</feature>
<keyword evidence="6" id="KW-1185">Reference proteome</keyword>
<evidence type="ECO:0000256" key="3">
    <source>
        <dbReference type="PROSITE-ProRule" id="PRU00023"/>
    </source>
</evidence>
<evidence type="ECO:0000256" key="2">
    <source>
        <dbReference type="ARBA" id="ARBA00023043"/>
    </source>
</evidence>
<accession>A0ABQ1S168</accession>
<dbReference type="InterPro" id="IPR002110">
    <property type="entry name" value="Ankyrin_rpt"/>
</dbReference>
<feature type="repeat" description="ANK" evidence="3">
    <location>
        <begin position="131"/>
        <end position="163"/>
    </location>
</feature>
<evidence type="ECO:0008006" key="7">
    <source>
        <dbReference type="Google" id="ProtNLM"/>
    </source>
</evidence>
<dbReference type="SMART" id="SM00248">
    <property type="entry name" value="ANK"/>
    <property type="match status" value="3"/>
</dbReference>
<dbReference type="SUPFAM" id="SSF48403">
    <property type="entry name" value="Ankyrin repeat"/>
    <property type="match status" value="1"/>
</dbReference>
<feature type="repeat" description="ANK" evidence="3">
    <location>
        <begin position="98"/>
        <end position="130"/>
    </location>
</feature>
<keyword evidence="2 3" id="KW-0040">ANK repeat</keyword>
<dbReference type="PROSITE" id="PS50088">
    <property type="entry name" value="ANK_REPEAT"/>
    <property type="match status" value="3"/>
</dbReference>